<dbReference type="EMBL" id="JBFXLR010000004">
    <property type="protein sequence ID" value="KAL2858974.1"/>
    <property type="molecule type" value="Genomic_DNA"/>
</dbReference>
<dbReference type="RefSeq" id="XP_070903938.1">
    <property type="nucleotide sequence ID" value="XM_071044463.1"/>
</dbReference>
<sequence length="456" mass="49965">MVGPLFPHPNGKTSFWQTAASDLKDFRSTQDLPTESEIVVIGGGYSAAALVTHILNEATPPATIVVLEARQLCSGATGRNGGHIKPDPYWHASQVAAEHGPVAAAELANFELENLKAVKQHIEKEGIDCDFVVTRACDVVFSREQAESARKALRQMQDMGVAASQDAYAVPEQYAETVSSVKGARGCISFTAAHLWPYKLVQHMFRSAVDRGVNLQTNTLVTDLAEVVDGNGSSHWVVTTNRGIIRAPKVVLATNAYTAALLPEYKDKIIPYRGISCKISTRGQAPLLANSYGLRFAPWDFDYLIPRPDGSIIVGGGRSAYFLAKDMWYANTDDSQGVNEVKRYFEQYMQRHFHGWENSGAYVEDIWTGIMGYSSDKLPRLGPVPGKKGLFIMGGWTGHGMPQIFLASKGMAKMVVSGVPYSETGLPRVFEESEERLMSVKNKVLDSWGEAIQSKL</sequence>
<dbReference type="Gene3D" id="3.50.50.60">
    <property type="entry name" value="FAD/NAD(P)-binding domain"/>
    <property type="match status" value="1"/>
</dbReference>
<dbReference type="InterPro" id="IPR006076">
    <property type="entry name" value="FAD-dep_OxRdtase"/>
</dbReference>
<dbReference type="PANTHER" id="PTHR13847">
    <property type="entry name" value="SARCOSINE DEHYDROGENASE-RELATED"/>
    <property type="match status" value="1"/>
</dbReference>
<dbReference type="Pfam" id="PF01266">
    <property type="entry name" value="DAO"/>
    <property type="match status" value="1"/>
</dbReference>
<organism evidence="2 3">
    <name type="scientific">Aspergillus pseudodeflectus</name>
    <dbReference type="NCBI Taxonomy" id="176178"/>
    <lineage>
        <taxon>Eukaryota</taxon>
        <taxon>Fungi</taxon>
        <taxon>Dikarya</taxon>
        <taxon>Ascomycota</taxon>
        <taxon>Pezizomycotina</taxon>
        <taxon>Eurotiomycetes</taxon>
        <taxon>Eurotiomycetidae</taxon>
        <taxon>Eurotiales</taxon>
        <taxon>Aspergillaceae</taxon>
        <taxon>Aspergillus</taxon>
        <taxon>Aspergillus subgen. Nidulantes</taxon>
    </lineage>
</organism>
<feature type="domain" description="FAD dependent oxidoreductase" evidence="1">
    <location>
        <begin position="38"/>
        <end position="413"/>
    </location>
</feature>
<dbReference type="Gene3D" id="3.30.9.10">
    <property type="entry name" value="D-Amino Acid Oxidase, subunit A, domain 2"/>
    <property type="match status" value="1"/>
</dbReference>
<gene>
    <name evidence="2" type="ORF">BJX68DRAFT_262493</name>
</gene>
<accession>A0ABR4L479</accession>
<evidence type="ECO:0000313" key="2">
    <source>
        <dbReference type="EMBL" id="KAL2858974.1"/>
    </source>
</evidence>
<evidence type="ECO:0000259" key="1">
    <source>
        <dbReference type="Pfam" id="PF01266"/>
    </source>
</evidence>
<dbReference type="Proteomes" id="UP001610444">
    <property type="component" value="Unassembled WGS sequence"/>
</dbReference>
<name>A0ABR4L479_9EURO</name>
<proteinExistence type="predicted"/>
<dbReference type="InterPro" id="IPR036188">
    <property type="entry name" value="FAD/NAD-bd_sf"/>
</dbReference>
<comment type="caution">
    <text evidence="2">The sequence shown here is derived from an EMBL/GenBank/DDBJ whole genome shotgun (WGS) entry which is preliminary data.</text>
</comment>
<reference evidence="2 3" key="1">
    <citation type="submission" date="2024-07" db="EMBL/GenBank/DDBJ databases">
        <title>Section-level genome sequencing and comparative genomics of Aspergillus sections Usti and Cavernicolus.</title>
        <authorList>
            <consortium name="Lawrence Berkeley National Laboratory"/>
            <person name="Nybo J.L."/>
            <person name="Vesth T.C."/>
            <person name="Theobald S."/>
            <person name="Frisvad J.C."/>
            <person name="Larsen T.O."/>
            <person name="Kjaerboelling I."/>
            <person name="Rothschild-Mancinelli K."/>
            <person name="Lyhne E.K."/>
            <person name="Kogle M.E."/>
            <person name="Barry K."/>
            <person name="Clum A."/>
            <person name="Na H."/>
            <person name="Ledsgaard L."/>
            <person name="Lin J."/>
            <person name="Lipzen A."/>
            <person name="Kuo A."/>
            <person name="Riley R."/>
            <person name="Mondo S."/>
            <person name="LaButti K."/>
            <person name="Haridas S."/>
            <person name="Pangalinan J."/>
            <person name="Salamov A.A."/>
            <person name="Simmons B.A."/>
            <person name="Magnuson J.K."/>
            <person name="Chen J."/>
            <person name="Drula E."/>
            <person name="Henrissat B."/>
            <person name="Wiebenga A."/>
            <person name="Lubbers R.J."/>
            <person name="Gomes A.C."/>
            <person name="Macurrencykelacurrency M.R."/>
            <person name="Stajich J."/>
            <person name="Grigoriev I.V."/>
            <person name="Mortensen U.H."/>
            <person name="De vries R.P."/>
            <person name="Baker S.E."/>
            <person name="Andersen M.R."/>
        </authorList>
    </citation>
    <scope>NUCLEOTIDE SEQUENCE [LARGE SCALE GENOMIC DNA]</scope>
    <source>
        <strain evidence="2 3">CBS 756.74</strain>
    </source>
</reference>
<keyword evidence="3" id="KW-1185">Reference proteome</keyword>
<evidence type="ECO:0000313" key="3">
    <source>
        <dbReference type="Proteomes" id="UP001610444"/>
    </source>
</evidence>
<dbReference type="GeneID" id="98159627"/>
<protein>
    <submittedName>
        <fullName evidence="2">FAD dependent oxidoreductase</fullName>
    </submittedName>
</protein>
<dbReference type="PANTHER" id="PTHR13847:SF279">
    <property type="entry name" value="FAD DEPENDENT OXIDOREDUCTASE DOMAIN-CONTAINING PROTEIN-RELATED"/>
    <property type="match status" value="1"/>
</dbReference>
<dbReference type="SUPFAM" id="SSF51905">
    <property type="entry name" value="FAD/NAD(P)-binding domain"/>
    <property type="match status" value="1"/>
</dbReference>